<evidence type="ECO:0000313" key="6">
    <source>
        <dbReference type="Proteomes" id="UP000258707"/>
    </source>
</evidence>
<feature type="transmembrane region" description="Helical" evidence="2">
    <location>
        <begin position="52"/>
        <end position="69"/>
    </location>
</feature>
<proteinExistence type="predicted"/>
<evidence type="ECO:0000256" key="1">
    <source>
        <dbReference type="SAM" id="MobiDB-lite"/>
    </source>
</evidence>
<gene>
    <name evidence="3" type="ORF">AArc1_1405</name>
    <name evidence="4" type="ORF">AArcMg_2279</name>
</gene>
<dbReference type="KEGG" id="nan:AArc1_1405"/>
<dbReference type="InterPro" id="IPR058341">
    <property type="entry name" value="DUF8028"/>
</dbReference>
<dbReference type="Proteomes" id="UP000258707">
    <property type="component" value="Chromosome"/>
</dbReference>
<evidence type="ECO:0000313" key="5">
    <source>
        <dbReference type="Proteomes" id="UP000258613"/>
    </source>
</evidence>
<dbReference type="AlphaFoldDB" id="A0A346PRY1"/>
<dbReference type="EMBL" id="CP027033">
    <property type="protein sequence ID" value="AXR82276.1"/>
    <property type="molecule type" value="Genomic_DNA"/>
</dbReference>
<dbReference type="OrthoDB" id="340775at2157"/>
<reference evidence="4" key="3">
    <citation type="journal article" date="2019" name="Int. J. Syst. Evol. Microbiol.">
        <title>Natronolimnobius sulfurireducens sp. nov. and Halalkaliarchaeum desulfuricum gen. nov., sp. nov., the first sulfur-respiring alkaliphilic haloarchaea from hypersaline alkaline lakes.</title>
        <authorList>
            <person name="Sorokin D.Y."/>
            <person name="Yakimov M."/>
            <person name="Messina E."/>
            <person name="Merkel A.Y."/>
            <person name="Bale N.J."/>
            <person name="Sinninghe Damste J.S."/>
        </authorList>
    </citation>
    <scope>NUCLEOTIDE SEQUENCE</scope>
    <source>
        <strain evidence="4">AArc-Mg</strain>
        <strain evidence="3">AArc1</strain>
    </source>
</reference>
<feature type="transmembrane region" description="Helical" evidence="2">
    <location>
        <begin position="75"/>
        <end position="94"/>
    </location>
</feature>
<keyword evidence="2" id="KW-0812">Transmembrane</keyword>
<keyword evidence="2" id="KW-0472">Membrane</keyword>
<organism evidence="4 5">
    <name type="scientific">Natrarchaeobaculum sulfurireducens</name>
    <dbReference type="NCBI Taxonomy" id="2044521"/>
    <lineage>
        <taxon>Archaea</taxon>
        <taxon>Methanobacteriati</taxon>
        <taxon>Methanobacteriota</taxon>
        <taxon>Stenosarchaea group</taxon>
        <taxon>Halobacteria</taxon>
        <taxon>Halobacteriales</taxon>
        <taxon>Natrialbaceae</taxon>
        <taxon>Natrarchaeobaculum</taxon>
    </lineage>
</organism>
<dbReference type="Pfam" id="PF26071">
    <property type="entry name" value="DUF8028"/>
    <property type="match status" value="1"/>
</dbReference>
<name>A0A346PRY1_9EURY</name>
<accession>A0A346PRY1</accession>
<dbReference type="GeneID" id="37642763"/>
<reference evidence="6" key="1">
    <citation type="submission" date="2017-10" db="EMBL/GenBank/DDBJ databases">
        <title>Phenotypic and genomic properties of facultatively anaerobic sulfur-reducing natronoarchaea from hypersaline soda lakes.</title>
        <authorList>
            <person name="Sorokin D.Y."/>
            <person name="Kublanov I.V."/>
            <person name="Roman P."/>
            <person name="Sinninghe Damste J.S."/>
            <person name="Golyshin P.N."/>
            <person name="Rojo D."/>
            <person name="Ciordia S."/>
            <person name="Mena Md.C."/>
            <person name="Ferrer M."/>
            <person name="Messina E."/>
            <person name="Smedile F."/>
            <person name="La Spada G."/>
            <person name="La Cono V."/>
            <person name="Yakimov M.M."/>
        </authorList>
    </citation>
    <scope>NUCLEOTIDE SEQUENCE [LARGE SCALE GENOMIC DNA]</scope>
    <source>
        <strain evidence="6">AArc1</strain>
    </source>
</reference>
<protein>
    <submittedName>
        <fullName evidence="4">Uncharacterized protein</fullName>
    </submittedName>
</protein>
<keyword evidence="5" id="KW-1185">Reference proteome</keyword>
<evidence type="ECO:0000256" key="2">
    <source>
        <dbReference type="SAM" id="Phobius"/>
    </source>
</evidence>
<dbReference type="EMBL" id="CP024047">
    <property type="protein sequence ID" value="AXR77739.1"/>
    <property type="molecule type" value="Genomic_DNA"/>
</dbReference>
<dbReference type="Proteomes" id="UP000258613">
    <property type="component" value="Chromosome"/>
</dbReference>
<feature type="compositionally biased region" description="Polar residues" evidence="1">
    <location>
        <begin position="1"/>
        <end position="23"/>
    </location>
</feature>
<accession>A0A346PDZ4</accession>
<reference evidence="5" key="2">
    <citation type="submission" date="2018-02" db="EMBL/GenBank/DDBJ databases">
        <title>Phenotypic and genomic properties of facultatively anaerobic sulfur-reducing natronoarchaea from hypersaline soda lakes.</title>
        <authorList>
            <person name="Sorokin D.Y."/>
            <person name="Kublanov I.V."/>
            <person name="Roman P."/>
            <person name="Sinninghe Damste J.S."/>
            <person name="Golyshin P.N."/>
            <person name="Rojo D."/>
            <person name="Ciordia S."/>
            <person name="Mena M.D.C."/>
            <person name="Ferrer M."/>
            <person name="Messina E."/>
            <person name="Smedile F."/>
            <person name="La Spada G."/>
            <person name="La Cono V."/>
            <person name="Yakimov M.M."/>
        </authorList>
    </citation>
    <scope>NUCLEOTIDE SEQUENCE [LARGE SCALE GENOMIC DNA]</scope>
    <source>
        <strain evidence="5">AArc-Mg</strain>
    </source>
</reference>
<feature type="region of interest" description="Disordered" evidence="1">
    <location>
        <begin position="1"/>
        <end position="37"/>
    </location>
</feature>
<dbReference type="KEGG" id="nag:AArcMg_2279"/>
<sequence>MSDSPAAQDRSSMNESTQRNSASADEATETDGYEPRYLEQTVPHHADSIRKASFWTAIVLPFLYVPILLNGLTSWILSTAFLVLLGVNLVALYVGHYHRR</sequence>
<dbReference type="RefSeq" id="WP_117363872.1">
    <property type="nucleotide sequence ID" value="NZ_CP024047.1"/>
</dbReference>
<evidence type="ECO:0000313" key="4">
    <source>
        <dbReference type="EMBL" id="AXR82276.1"/>
    </source>
</evidence>
<keyword evidence="2" id="KW-1133">Transmembrane helix</keyword>
<evidence type="ECO:0000313" key="3">
    <source>
        <dbReference type="EMBL" id="AXR77739.1"/>
    </source>
</evidence>